<evidence type="ECO:0000256" key="3">
    <source>
        <dbReference type="ARBA" id="ARBA00004613"/>
    </source>
</evidence>
<evidence type="ECO:0000256" key="2">
    <source>
        <dbReference type="ARBA" id="ARBA00004589"/>
    </source>
</evidence>
<evidence type="ECO:0000256" key="9">
    <source>
        <dbReference type="ARBA" id="ARBA00022989"/>
    </source>
</evidence>
<evidence type="ECO:0000256" key="16">
    <source>
        <dbReference type="SAM" id="Phobius"/>
    </source>
</evidence>
<dbReference type="EMBL" id="ANPB02000010">
    <property type="protein sequence ID" value="KAF4474741.1"/>
    <property type="molecule type" value="Genomic_DNA"/>
</dbReference>
<keyword evidence="11 14" id="KW-1015">Disulfide bond</keyword>
<feature type="transmembrane region" description="Helical" evidence="16">
    <location>
        <begin position="181"/>
        <end position="204"/>
    </location>
</feature>
<keyword evidence="14" id="KW-0408">Iron</keyword>
<dbReference type="GO" id="GO:0098552">
    <property type="term" value="C:side of membrane"/>
    <property type="evidence" value="ECO:0007669"/>
    <property type="project" value="UniProtKB-KW"/>
</dbReference>
<feature type="binding site" description="axial binding residue" evidence="14">
    <location>
        <position position="53"/>
    </location>
    <ligand>
        <name>heme</name>
        <dbReference type="ChEBI" id="CHEBI:30413"/>
    </ligand>
    <ligandPart>
        <name>Fe</name>
        <dbReference type="ChEBI" id="CHEBI:18248"/>
    </ligandPart>
</feature>
<keyword evidence="8 17" id="KW-0732">Signal</keyword>
<dbReference type="Pfam" id="PF20684">
    <property type="entry name" value="Fung_rhodopsin"/>
    <property type="match status" value="1"/>
</dbReference>
<feature type="region of interest" description="Disordered" evidence="15">
    <location>
        <begin position="431"/>
        <end position="450"/>
    </location>
</feature>
<sequence length="450" mass="49446">MCRRSPALIVLLLQLAITTAKATSAVEILSQVPSCASECISSTFFASACDPGDVTACICPDISVQSELSTCVQTNCPFDDQLTAAEVEGALCEAYPKASRRTEVRRTLIISCSLVLVVVMLRLVSRVQYGGGLWRDDYMTIFAAQALLIALTTVYLHITSIGFGMHYWTIPVGNGVVIRKMLYVGNLIYTVLQAAVKLSIVLFLGRVFPSETFRRIALGIQLVLLLHGTLFTIPFAAQCVPVQSIWDRTITDRRCLNLQAVGYSSGGLAIAEDMAILLLPVPYLWRLKVSLRRRLAVIALFSMGSFACITSAVRVKYLVEYSTTFDETWDHVDIVVWSFVEQSVAMLCASLPSLRLLLVSVGTRHRPAPSEGFLSKDSPKHGWDRSLDRLRRCRTQIRKGSSNGSPDTGNRHTGDGVLVTTTVEVDRQSYMAVDVPPFPPPAYSGPRNNT</sequence>
<keyword evidence="20" id="KW-1185">Reference proteome</keyword>
<feature type="compositionally biased region" description="Polar residues" evidence="15">
    <location>
        <begin position="398"/>
        <end position="408"/>
    </location>
</feature>
<evidence type="ECO:0000256" key="6">
    <source>
        <dbReference type="ARBA" id="ARBA00022622"/>
    </source>
</evidence>
<feature type="signal peptide" evidence="17">
    <location>
        <begin position="1"/>
        <end position="22"/>
    </location>
</feature>
<evidence type="ECO:0000256" key="1">
    <source>
        <dbReference type="ARBA" id="ARBA00004141"/>
    </source>
</evidence>
<comment type="similarity">
    <text evidence="4">Belongs to the RBT5 family.</text>
</comment>
<proteinExistence type="inferred from homology"/>
<evidence type="ECO:0000256" key="12">
    <source>
        <dbReference type="ARBA" id="ARBA00023288"/>
    </source>
</evidence>
<dbReference type="InterPro" id="IPR052337">
    <property type="entry name" value="SAT4-like"/>
</dbReference>
<keyword evidence="12" id="KW-0449">Lipoprotein</keyword>
<evidence type="ECO:0000256" key="10">
    <source>
        <dbReference type="ARBA" id="ARBA00023136"/>
    </source>
</evidence>
<evidence type="ECO:0000256" key="15">
    <source>
        <dbReference type="SAM" id="MobiDB-lite"/>
    </source>
</evidence>
<evidence type="ECO:0000256" key="5">
    <source>
        <dbReference type="ARBA" id="ARBA00022525"/>
    </source>
</evidence>
<organism evidence="19 20">
    <name type="scientific">Colletotrichum fructicola (strain Nara gc5)</name>
    <name type="common">Anthracnose fungus</name>
    <name type="synonym">Colletotrichum gloeosporioides (strain Nara gc5)</name>
    <dbReference type="NCBI Taxonomy" id="1213859"/>
    <lineage>
        <taxon>Eukaryota</taxon>
        <taxon>Fungi</taxon>
        <taxon>Dikarya</taxon>
        <taxon>Ascomycota</taxon>
        <taxon>Pezizomycotina</taxon>
        <taxon>Sordariomycetes</taxon>
        <taxon>Hypocreomycetidae</taxon>
        <taxon>Glomerellales</taxon>
        <taxon>Glomerellaceae</taxon>
        <taxon>Colletotrichum</taxon>
        <taxon>Colletotrichum gloeosporioides species complex</taxon>
    </lineage>
</organism>
<evidence type="ECO:0000256" key="11">
    <source>
        <dbReference type="ARBA" id="ARBA00023157"/>
    </source>
</evidence>
<dbReference type="PANTHER" id="PTHR33048">
    <property type="entry name" value="PTH11-LIKE INTEGRAL MEMBRANE PROTEIN (AFU_ORTHOLOGUE AFUA_5G11245)"/>
    <property type="match status" value="1"/>
</dbReference>
<keyword evidence="9 16" id="KW-1133">Transmembrane helix</keyword>
<comment type="similarity">
    <text evidence="13">Belongs to the SAT4 family.</text>
</comment>
<dbReference type="GeneID" id="90980528"/>
<keyword evidence="14" id="KW-0479">Metal-binding</keyword>
<keyword evidence="5" id="KW-0964">Secreted</keyword>
<feature type="transmembrane region" description="Helical" evidence="16">
    <location>
        <begin position="216"/>
        <end position="237"/>
    </location>
</feature>
<keyword evidence="6" id="KW-0336">GPI-anchor</keyword>
<dbReference type="Proteomes" id="UP000011096">
    <property type="component" value="Unassembled WGS sequence"/>
</dbReference>
<keyword evidence="14" id="KW-0349">Heme</keyword>
<evidence type="ECO:0000256" key="7">
    <source>
        <dbReference type="ARBA" id="ARBA00022692"/>
    </source>
</evidence>
<evidence type="ECO:0000256" key="8">
    <source>
        <dbReference type="ARBA" id="ARBA00022729"/>
    </source>
</evidence>
<feature type="disulfide bond" evidence="14">
    <location>
        <begin position="59"/>
        <end position="92"/>
    </location>
</feature>
<dbReference type="SMART" id="SM00747">
    <property type="entry name" value="CFEM"/>
    <property type="match status" value="1"/>
</dbReference>
<dbReference type="InterPro" id="IPR049326">
    <property type="entry name" value="Rhodopsin_dom_fungi"/>
</dbReference>
<keyword evidence="10 16" id="KW-0472">Membrane</keyword>
<keyword evidence="6" id="KW-0325">Glycoprotein</keyword>
<evidence type="ECO:0000256" key="14">
    <source>
        <dbReference type="PROSITE-ProRule" id="PRU01356"/>
    </source>
</evidence>
<reference evidence="19 20" key="2">
    <citation type="submission" date="2020-04" db="EMBL/GenBank/DDBJ databases">
        <title>Genome sequencing and assembly of multiple isolates from the Colletotrichum gloeosporioides species complex.</title>
        <authorList>
            <person name="Gan P."/>
            <person name="Shirasu K."/>
        </authorList>
    </citation>
    <scope>NUCLEOTIDE SEQUENCE [LARGE SCALE GENOMIC DNA]</scope>
    <source>
        <strain evidence="19 20">Nara gc5</strain>
    </source>
</reference>
<dbReference type="InParanoid" id="A0A7J6IFJ8"/>
<name>A0A7J6IFJ8_COLFN</name>
<feature type="transmembrane region" description="Helical" evidence="16">
    <location>
        <begin position="295"/>
        <end position="314"/>
    </location>
</feature>
<evidence type="ECO:0000256" key="17">
    <source>
        <dbReference type="SAM" id="SignalP"/>
    </source>
</evidence>
<comment type="caution">
    <text evidence="19">The sequence shown here is derived from an EMBL/GenBank/DDBJ whole genome shotgun (WGS) entry which is preliminary data.</text>
</comment>
<keyword evidence="7 16" id="KW-0812">Transmembrane</keyword>
<reference evidence="19 20" key="1">
    <citation type="submission" date="2012-08" db="EMBL/GenBank/DDBJ databases">
        <authorList>
            <person name="Gan P.H.P."/>
            <person name="Ikeda K."/>
            <person name="Irieda H."/>
            <person name="Narusaka M."/>
            <person name="O'Connell R.J."/>
            <person name="Narusaka Y."/>
            <person name="Takano Y."/>
            <person name="Kubo Y."/>
            <person name="Shirasu K."/>
        </authorList>
    </citation>
    <scope>NUCLEOTIDE SEQUENCE [LARGE SCALE GENOMIC DNA]</scope>
    <source>
        <strain evidence="19 20">Nara gc5</strain>
    </source>
</reference>
<dbReference type="AlphaFoldDB" id="A0A7J6IFJ8"/>
<gene>
    <name evidence="19" type="ORF">CGGC5_v016083</name>
</gene>
<evidence type="ECO:0000259" key="18">
    <source>
        <dbReference type="PROSITE" id="PS52012"/>
    </source>
</evidence>
<dbReference type="InterPro" id="IPR008427">
    <property type="entry name" value="Extracellular_membr_CFEM_dom"/>
</dbReference>
<dbReference type="GO" id="GO:0046872">
    <property type="term" value="F:metal ion binding"/>
    <property type="evidence" value="ECO:0007669"/>
    <property type="project" value="UniProtKB-UniRule"/>
</dbReference>
<feature type="transmembrane region" description="Helical" evidence="16">
    <location>
        <begin position="146"/>
        <end position="169"/>
    </location>
</feature>
<evidence type="ECO:0000256" key="4">
    <source>
        <dbReference type="ARBA" id="ARBA00010031"/>
    </source>
</evidence>
<evidence type="ECO:0000256" key="13">
    <source>
        <dbReference type="ARBA" id="ARBA00038359"/>
    </source>
</evidence>
<feature type="transmembrane region" description="Helical" evidence="16">
    <location>
        <begin position="261"/>
        <end position="283"/>
    </location>
</feature>
<evidence type="ECO:0000313" key="20">
    <source>
        <dbReference type="Proteomes" id="UP000011096"/>
    </source>
</evidence>
<dbReference type="RefSeq" id="XP_066007104.1">
    <property type="nucleotide sequence ID" value="XM_066153454.1"/>
</dbReference>
<protein>
    <submittedName>
        <fullName evidence="19">Satratoxin biosynthesis SC1 cluster protein 4</fullName>
    </submittedName>
</protein>
<feature type="chain" id="PRO_5029621869" evidence="17">
    <location>
        <begin position="23"/>
        <end position="450"/>
    </location>
</feature>
<feature type="transmembrane region" description="Helical" evidence="16">
    <location>
        <begin position="107"/>
        <end position="125"/>
    </location>
</feature>
<dbReference type="OrthoDB" id="5342292at2759"/>
<feature type="region of interest" description="Disordered" evidence="15">
    <location>
        <begin position="396"/>
        <end position="416"/>
    </location>
</feature>
<dbReference type="Pfam" id="PF05730">
    <property type="entry name" value="CFEM"/>
    <property type="match status" value="1"/>
</dbReference>
<feature type="domain" description="CFEM" evidence="18">
    <location>
        <begin position="7"/>
        <end position="119"/>
    </location>
</feature>
<comment type="caution">
    <text evidence="14">Lacks conserved residue(s) required for the propagation of feature annotation.</text>
</comment>
<accession>A0A7J6IFJ8</accession>
<evidence type="ECO:0000313" key="19">
    <source>
        <dbReference type="EMBL" id="KAF4474741.1"/>
    </source>
</evidence>
<dbReference type="PROSITE" id="PS52012">
    <property type="entry name" value="CFEM"/>
    <property type="match status" value="1"/>
</dbReference>
<comment type="subcellular location">
    <subcellularLocation>
        <location evidence="2">Membrane</location>
        <topology evidence="2">Lipid-anchor</topology>
        <topology evidence="2">GPI-anchor</topology>
    </subcellularLocation>
    <subcellularLocation>
        <location evidence="1">Membrane</location>
        <topology evidence="1">Multi-pass membrane protein</topology>
    </subcellularLocation>
    <subcellularLocation>
        <location evidence="3">Secreted</location>
    </subcellularLocation>
</comment>
<dbReference type="GO" id="GO:0005576">
    <property type="term" value="C:extracellular region"/>
    <property type="evidence" value="ECO:0007669"/>
    <property type="project" value="UniProtKB-SubCell"/>
</dbReference>
<dbReference type="PANTHER" id="PTHR33048:SF131">
    <property type="entry name" value="INTEGRAL MEMBRANE PROTEIN"/>
    <property type="match status" value="1"/>
</dbReference>